<accession>N1JF78</accession>
<evidence type="ECO:0000256" key="2">
    <source>
        <dbReference type="SAM" id="Phobius"/>
    </source>
</evidence>
<dbReference type="PANTHER" id="PTHR36853:SF1">
    <property type="entry name" value="DUF3844 DOMAIN-CONTAINING PROTEIN"/>
    <property type="match status" value="1"/>
</dbReference>
<evidence type="ECO:0000313" key="5">
    <source>
        <dbReference type="EMBL" id="CCU79997.1"/>
    </source>
</evidence>
<name>N1JF78_BLUG1</name>
<evidence type="ECO:0000259" key="4">
    <source>
        <dbReference type="Pfam" id="PF21656"/>
    </source>
</evidence>
<dbReference type="AlphaFoldDB" id="N1JF78"/>
<protein>
    <submittedName>
        <fullName evidence="5">Uncharacterized protein</fullName>
    </submittedName>
</protein>
<dbReference type="GO" id="GO:0005783">
    <property type="term" value="C:endoplasmic reticulum"/>
    <property type="evidence" value="ECO:0007669"/>
    <property type="project" value="TreeGrafter"/>
</dbReference>
<comment type="caution">
    <text evidence="5">The sequence shown here is derived from an EMBL/GenBank/DDBJ whole genome shotgun (WGS) entry which is preliminary data.</text>
</comment>
<dbReference type="PANTHER" id="PTHR36853">
    <property type="entry name" value="EXPRESSED PROTEIN"/>
    <property type="match status" value="1"/>
</dbReference>
<gene>
    <name evidence="5" type="ORF">BGHDH14_bghG004541000001001</name>
</gene>
<dbReference type="InterPro" id="IPR024382">
    <property type="entry name" value="Vps3844_C"/>
</dbReference>
<dbReference type="InParanoid" id="N1JF78"/>
<dbReference type="STRING" id="546991.N1JF78"/>
<feature type="domain" description="Vacuolar sorting protein Vps3844 N-terminal" evidence="4">
    <location>
        <begin position="39"/>
        <end position="141"/>
    </location>
</feature>
<evidence type="ECO:0000259" key="3">
    <source>
        <dbReference type="Pfam" id="PF12955"/>
    </source>
</evidence>
<feature type="domain" description="Vacuolar sorting protein Vps3844 C-terminal" evidence="3">
    <location>
        <begin position="269"/>
        <end position="377"/>
    </location>
</feature>
<proteinExistence type="predicted"/>
<keyword evidence="2" id="KW-1133">Transmembrane helix</keyword>
<dbReference type="HOGENOM" id="CLU_054960_0_0_1"/>
<dbReference type="OrthoDB" id="5583277at2759"/>
<keyword evidence="6" id="KW-1185">Reference proteome</keyword>
<sequence length="386" mass="42408">MRPSLSIFLSTYLGLNVASPDASVFIFQKDNPLALHDTPQLSLDQSRLVLAQRLDISQHYRLQDYNELSLSHINRFGSEQQPIFDSNWHKIPELVLVVEGVSSMISQFISDAISPINPNFTIVAGTTTSENSLLISELQAQAGKLGTSCSLENAINPSQKSCWSRDQIMIRFNLNNEKQNGMSRLINAQNRIKQLSKKGEMNAAIVLFPEVSGTLKPSENAEDEDEKSARKRQHKEEPLIYTPSVVSSVKQLQSSRSKDKPMKGIPQLCHKSLDLCVSSTNNCTGHGECFKKYGDRDKGDCYTCGCKATNDTVTWAKGTKKGWKITYWGGSACHKEDISGAFWLISVFSVTAIAVVGWGIGMLFSIGAESLPGVIGAGVSSKPRSN</sequence>
<feature type="transmembrane region" description="Helical" evidence="2">
    <location>
        <begin position="341"/>
        <end position="364"/>
    </location>
</feature>
<dbReference type="Proteomes" id="UP000015441">
    <property type="component" value="Unassembled WGS sequence"/>
</dbReference>
<dbReference type="InterPro" id="IPR053065">
    <property type="entry name" value="Archenteron_Induction-Rel"/>
</dbReference>
<dbReference type="Pfam" id="PF12955">
    <property type="entry name" value="Vps3844_C"/>
    <property type="match status" value="1"/>
</dbReference>
<evidence type="ECO:0000256" key="1">
    <source>
        <dbReference type="SAM" id="MobiDB-lite"/>
    </source>
</evidence>
<dbReference type="InterPro" id="IPR049205">
    <property type="entry name" value="Vps3844_N"/>
</dbReference>
<dbReference type="Pfam" id="PF21656">
    <property type="entry name" value="DUF6859"/>
    <property type="match status" value="1"/>
</dbReference>
<dbReference type="EMBL" id="CAUH01004541">
    <property type="protein sequence ID" value="CCU79997.1"/>
    <property type="molecule type" value="Genomic_DNA"/>
</dbReference>
<keyword evidence="2" id="KW-0472">Membrane</keyword>
<feature type="region of interest" description="Disordered" evidence="1">
    <location>
        <begin position="215"/>
        <end position="237"/>
    </location>
</feature>
<dbReference type="eggNOG" id="ENOG502S64Q">
    <property type="taxonomic scope" value="Eukaryota"/>
</dbReference>
<organism evidence="5 6">
    <name type="scientific">Blumeria graminis f. sp. hordei (strain DH14)</name>
    <name type="common">Barley powdery mildew</name>
    <name type="synonym">Oidium monilioides f. sp. hordei</name>
    <dbReference type="NCBI Taxonomy" id="546991"/>
    <lineage>
        <taxon>Eukaryota</taxon>
        <taxon>Fungi</taxon>
        <taxon>Dikarya</taxon>
        <taxon>Ascomycota</taxon>
        <taxon>Pezizomycotina</taxon>
        <taxon>Leotiomycetes</taxon>
        <taxon>Erysiphales</taxon>
        <taxon>Erysiphaceae</taxon>
        <taxon>Blumeria</taxon>
        <taxon>Blumeria hordei</taxon>
    </lineage>
</organism>
<reference evidence="5 6" key="1">
    <citation type="journal article" date="2010" name="Science">
        <title>Genome expansion and gene loss in powdery mildew fungi reveal tradeoffs in extreme parasitism.</title>
        <authorList>
            <person name="Spanu P.D."/>
            <person name="Abbott J.C."/>
            <person name="Amselem J."/>
            <person name="Burgis T.A."/>
            <person name="Soanes D.M."/>
            <person name="Stueber K."/>
            <person name="Ver Loren van Themaat E."/>
            <person name="Brown J.K.M."/>
            <person name="Butcher S.A."/>
            <person name="Gurr S.J."/>
            <person name="Lebrun M.-H."/>
            <person name="Ridout C.J."/>
            <person name="Schulze-Lefert P."/>
            <person name="Talbot N.J."/>
            <person name="Ahmadinejad N."/>
            <person name="Ametz C."/>
            <person name="Barton G.R."/>
            <person name="Benjdia M."/>
            <person name="Bidzinski P."/>
            <person name="Bindschedler L.V."/>
            <person name="Both M."/>
            <person name="Brewer M.T."/>
            <person name="Cadle-Davidson L."/>
            <person name="Cadle-Davidson M.M."/>
            <person name="Collemare J."/>
            <person name="Cramer R."/>
            <person name="Frenkel O."/>
            <person name="Godfrey D."/>
            <person name="Harriman J."/>
            <person name="Hoede C."/>
            <person name="King B.C."/>
            <person name="Klages S."/>
            <person name="Kleemann J."/>
            <person name="Knoll D."/>
            <person name="Koti P.S."/>
            <person name="Kreplak J."/>
            <person name="Lopez-Ruiz F.J."/>
            <person name="Lu X."/>
            <person name="Maekawa T."/>
            <person name="Mahanil S."/>
            <person name="Micali C."/>
            <person name="Milgroom M.G."/>
            <person name="Montana G."/>
            <person name="Noir S."/>
            <person name="O'Connell R.J."/>
            <person name="Oberhaensli S."/>
            <person name="Parlange F."/>
            <person name="Pedersen C."/>
            <person name="Quesneville H."/>
            <person name="Reinhardt R."/>
            <person name="Rott M."/>
            <person name="Sacristan S."/>
            <person name="Schmidt S.M."/>
            <person name="Schoen M."/>
            <person name="Skamnioti P."/>
            <person name="Sommer H."/>
            <person name="Stephens A."/>
            <person name="Takahara H."/>
            <person name="Thordal-Christensen H."/>
            <person name="Vigouroux M."/>
            <person name="Wessling R."/>
            <person name="Wicker T."/>
            <person name="Panstruga R."/>
        </authorList>
    </citation>
    <scope>NUCLEOTIDE SEQUENCE [LARGE SCALE GENOMIC DNA]</scope>
    <source>
        <strain evidence="5">DH14</strain>
    </source>
</reference>
<evidence type="ECO:0000313" key="6">
    <source>
        <dbReference type="Proteomes" id="UP000015441"/>
    </source>
</evidence>
<keyword evidence="2" id="KW-0812">Transmembrane</keyword>